<protein>
    <submittedName>
        <fullName evidence="1">Uncharacterized protein</fullName>
    </submittedName>
</protein>
<keyword evidence="2" id="KW-1185">Reference proteome</keyword>
<reference evidence="1" key="1">
    <citation type="journal article" date="2014" name="Int. J. Syst. Evol. Microbiol.">
        <title>Complete genome sequence of Corynebacterium casei LMG S-19264T (=DSM 44701T), isolated from a smear-ripened cheese.</title>
        <authorList>
            <consortium name="US DOE Joint Genome Institute (JGI-PGF)"/>
            <person name="Walter F."/>
            <person name="Albersmeier A."/>
            <person name="Kalinowski J."/>
            <person name="Ruckert C."/>
        </authorList>
    </citation>
    <scope>NUCLEOTIDE SEQUENCE</scope>
    <source>
        <strain evidence="1">VKM Ac-1020</strain>
    </source>
</reference>
<proteinExistence type="predicted"/>
<name>A0A9W6H4M5_9MICO</name>
<gene>
    <name evidence="1" type="ORF">GCM10017576_23530</name>
</gene>
<dbReference type="AlphaFoldDB" id="A0A9W6H4M5"/>
<dbReference type="EMBL" id="BSEJ01000011">
    <property type="protein sequence ID" value="GLJ62223.1"/>
    <property type="molecule type" value="Genomic_DNA"/>
</dbReference>
<accession>A0A9W6H4M5</accession>
<comment type="caution">
    <text evidence="1">The sequence shown here is derived from an EMBL/GenBank/DDBJ whole genome shotgun (WGS) entry which is preliminary data.</text>
</comment>
<reference evidence="1" key="2">
    <citation type="submission" date="2023-01" db="EMBL/GenBank/DDBJ databases">
        <authorList>
            <person name="Sun Q."/>
            <person name="Evtushenko L."/>
        </authorList>
    </citation>
    <scope>NUCLEOTIDE SEQUENCE</scope>
    <source>
        <strain evidence="1">VKM Ac-1020</strain>
    </source>
</reference>
<dbReference type="Proteomes" id="UP001142462">
    <property type="component" value="Unassembled WGS sequence"/>
</dbReference>
<evidence type="ECO:0000313" key="1">
    <source>
        <dbReference type="EMBL" id="GLJ62223.1"/>
    </source>
</evidence>
<organism evidence="1 2">
    <name type="scientific">Microbacterium barkeri</name>
    <dbReference type="NCBI Taxonomy" id="33917"/>
    <lineage>
        <taxon>Bacteria</taxon>
        <taxon>Bacillati</taxon>
        <taxon>Actinomycetota</taxon>
        <taxon>Actinomycetes</taxon>
        <taxon>Micrococcales</taxon>
        <taxon>Microbacteriaceae</taxon>
        <taxon>Microbacterium</taxon>
    </lineage>
</organism>
<evidence type="ECO:0000313" key="2">
    <source>
        <dbReference type="Proteomes" id="UP001142462"/>
    </source>
</evidence>
<sequence length="68" mass="8118">MEIVNSTAGTMPFGKHKGHLLEEVARDRAYCRWLFKQPHFKSGYPDLYKVLRELAELERFMREARISY</sequence>